<gene>
    <name evidence="1" type="ORF">K4H94_00525</name>
</gene>
<dbReference type="GeneID" id="66301721"/>
<name>A0ABD4RDZ8_9CLOT</name>
<protein>
    <submittedName>
        <fullName evidence="1">Uncharacterized protein</fullName>
    </submittedName>
</protein>
<sequence>MEDITIIDKVANQTNLPNWWVESIAIQYFNPRKITLEKENTLWNLDYSKLDEDELAEASIYKKAVISNYKIFHNVRKEIFYKRYVKNNRLKDTDSLIKEYNEITAKGLVSKYYIAFKELEGYIESPEHILNSYYQVLDNGNIYQWRVLDSIKYCEETSNFNYLDEIFSLQDKHDYLVSLLINPEEVNKDELKDKIEEYLEWCNVVKRSLVKTLYDAHLARLANCNKEQYKNLNTSNENFPPIISSYENFTLSKGIIKSNYNFEGIFYENCCRSLDKSKYLEKVSISDTELTKNIDNIYKEKISSLIMGLSCIESYINTVGCIYFENIWDETLDFNLKSKIRFYIKLISKRTDFSEEELITINNIYGLIKLKEEIFNNDKSFEDSTIDNNTIVSILNKKLSNENLVNIDIIIKDFIILISSIGNMKLPFWLKIK</sequence>
<evidence type="ECO:0000313" key="2">
    <source>
        <dbReference type="Proteomes" id="UP000775179"/>
    </source>
</evidence>
<comment type="caution">
    <text evidence="1">The sequence shown here is derived from an EMBL/GenBank/DDBJ whole genome shotgun (WGS) entry which is preliminary data.</text>
</comment>
<dbReference type="EMBL" id="JAIFTX010000001">
    <property type="protein sequence ID" value="MBX7289536.1"/>
    <property type="molecule type" value="Genomic_DNA"/>
</dbReference>
<proteinExistence type="predicted"/>
<dbReference type="Proteomes" id="UP000775179">
    <property type="component" value="Unassembled WGS sequence"/>
</dbReference>
<reference evidence="1 2" key="1">
    <citation type="submission" date="2021-08" db="EMBL/GenBank/DDBJ databases">
        <title>Genome sequence analysis of Clostridium chauvoei strains of European origin and evaluation of typing options for outbreak investigations.</title>
        <authorList>
            <person name="Abdel-Glil M."/>
            <person name="Thomas P."/>
            <person name="Seyboldt C."/>
        </authorList>
    </citation>
    <scope>NUCLEOTIDE SEQUENCE [LARGE SCALE GENOMIC DNA]</scope>
    <source>
        <strain evidence="1 2">S0260-09</strain>
    </source>
</reference>
<organism evidence="1 2">
    <name type="scientific">Clostridium chauvoei</name>
    <dbReference type="NCBI Taxonomy" id="46867"/>
    <lineage>
        <taxon>Bacteria</taxon>
        <taxon>Bacillati</taxon>
        <taxon>Bacillota</taxon>
        <taxon>Clostridia</taxon>
        <taxon>Eubacteriales</taxon>
        <taxon>Clostridiaceae</taxon>
        <taxon>Clostridium</taxon>
    </lineage>
</organism>
<evidence type="ECO:0000313" key="1">
    <source>
        <dbReference type="EMBL" id="MBX7289536.1"/>
    </source>
</evidence>
<accession>A0ABD4RDZ8</accession>
<dbReference type="AlphaFoldDB" id="A0ABD4RDZ8"/>
<dbReference type="KEGG" id="cchv:BTM20_07550"/>
<dbReference type="RefSeq" id="WP_021875711.1">
    <property type="nucleotide sequence ID" value="NZ_CP018624.1"/>
</dbReference>